<name>A0A164VYW3_9CRUS</name>
<organism evidence="2 3">
    <name type="scientific">Daphnia magna</name>
    <dbReference type="NCBI Taxonomy" id="35525"/>
    <lineage>
        <taxon>Eukaryota</taxon>
        <taxon>Metazoa</taxon>
        <taxon>Ecdysozoa</taxon>
        <taxon>Arthropoda</taxon>
        <taxon>Crustacea</taxon>
        <taxon>Branchiopoda</taxon>
        <taxon>Diplostraca</taxon>
        <taxon>Cladocera</taxon>
        <taxon>Anomopoda</taxon>
        <taxon>Daphniidae</taxon>
        <taxon>Daphnia</taxon>
    </lineage>
</organism>
<keyword evidence="3" id="KW-1185">Reference proteome</keyword>
<sequence>MFDVFYCWIMGVLGVAGFPAGNFCSFLRCYCRYIRLGHRNMYPDYCLTLNWLQFDLIGTVWLSC</sequence>
<dbReference type="Proteomes" id="UP000076858">
    <property type="component" value="Unassembled WGS sequence"/>
</dbReference>
<evidence type="ECO:0000256" key="1">
    <source>
        <dbReference type="SAM" id="Phobius"/>
    </source>
</evidence>
<feature type="transmembrane region" description="Helical" evidence="1">
    <location>
        <begin position="6"/>
        <end position="31"/>
    </location>
</feature>
<keyword evidence="1" id="KW-1133">Transmembrane helix</keyword>
<evidence type="ECO:0000313" key="3">
    <source>
        <dbReference type="Proteomes" id="UP000076858"/>
    </source>
</evidence>
<comment type="caution">
    <text evidence="2">The sequence shown here is derived from an EMBL/GenBank/DDBJ whole genome shotgun (WGS) entry which is preliminary data.</text>
</comment>
<keyword evidence="1" id="KW-0812">Transmembrane</keyword>
<dbReference type="AlphaFoldDB" id="A0A164VYW3"/>
<keyword evidence="1" id="KW-0472">Membrane</keyword>
<accession>A0A164VYW3</accession>
<protein>
    <submittedName>
        <fullName evidence="2">Uncharacterized protein</fullName>
    </submittedName>
</protein>
<reference evidence="2 3" key="1">
    <citation type="submission" date="2016-03" db="EMBL/GenBank/DDBJ databases">
        <title>EvidentialGene: Evidence-directed Construction of Genes on Genomes.</title>
        <authorList>
            <person name="Gilbert D.G."/>
            <person name="Choi J.-H."/>
            <person name="Mockaitis K."/>
            <person name="Colbourne J."/>
            <person name="Pfrender M."/>
        </authorList>
    </citation>
    <scope>NUCLEOTIDE SEQUENCE [LARGE SCALE GENOMIC DNA]</scope>
    <source>
        <strain evidence="2 3">Xinb3</strain>
        <tissue evidence="2">Complete organism</tissue>
    </source>
</reference>
<dbReference type="EMBL" id="LRGB01001348">
    <property type="protein sequence ID" value="KZS12794.1"/>
    <property type="molecule type" value="Genomic_DNA"/>
</dbReference>
<evidence type="ECO:0000313" key="2">
    <source>
        <dbReference type="EMBL" id="KZS12794.1"/>
    </source>
</evidence>
<proteinExistence type="predicted"/>
<gene>
    <name evidence="2" type="ORF">APZ42_022023</name>
</gene>